<dbReference type="OrthoDB" id="1400091at2759"/>
<dbReference type="InterPro" id="IPR021109">
    <property type="entry name" value="Peptidase_aspartic_dom_sf"/>
</dbReference>
<dbReference type="SUPFAM" id="SSF50630">
    <property type="entry name" value="Acid proteases"/>
    <property type="match status" value="1"/>
</dbReference>
<feature type="non-terminal residue" evidence="2">
    <location>
        <position position="1"/>
    </location>
</feature>
<dbReference type="Gene3D" id="2.40.70.10">
    <property type="entry name" value="Acid Proteases"/>
    <property type="match status" value="1"/>
</dbReference>
<sequence length="235" mass="26105">MRWGTTSRDEPMVISVVVADFKIERVLIDQGSSANILYRSTYRRMGLSESKETSGCLYGFSGERVPIRGTVELDMVFGEGSSARVIPVLYTVVEVEASYNIIIGRPALNQLKAIVSTYHLCMKYPMGSGVGSVWADSHMARKCYEDSLRVGQRVNALSLEFDPRVATNAKDLIRSKDLKRCIRMGPRGYARDRSNFHVPTTLDDARSTSSHVEEAKARGGKKKGYTKRNQQAIGG</sequence>
<gene>
    <name evidence="2" type="ORF">CR513_58483</name>
</gene>
<feature type="compositionally biased region" description="Basic and acidic residues" evidence="1">
    <location>
        <begin position="203"/>
        <end position="217"/>
    </location>
</feature>
<evidence type="ECO:0000256" key="1">
    <source>
        <dbReference type="SAM" id="MobiDB-lite"/>
    </source>
</evidence>
<evidence type="ECO:0000313" key="2">
    <source>
        <dbReference type="EMBL" id="RDX63122.1"/>
    </source>
</evidence>
<dbReference type="PANTHER" id="PTHR33240:SF15">
    <property type="entry name" value="GAG-PRO-LIKE PROTEIN"/>
    <property type="match status" value="1"/>
</dbReference>
<dbReference type="EMBL" id="QJKJ01015075">
    <property type="protein sequence ID" value="RDX63122.1"/>
    <property type="molecule type" value="Genomic_DNA"/>
</dbReference>
<dbReference type="PANTHER" id="PTHR33240">
    <property type="entry name" value="OS08G0508500 PROTEIN"/>
    <property type="match status" value="1"/>
</dbReference>
<feature type="region of interest" description="Disordered" evidence="1">
    <location>
        <begin position="200"/>
        <end position="235"/>
    </location>
</feature>
<name>A0A371EAR2_MUCPR</name>
<dbReference type="AlphaFoldDB" id="A0A371EAR2"/>
<evidence type="ECO:0000313" key="3">
    <source>
        <dbReference type="Proteomes" id="UP000257109"/>
    </source>
</evidence>
<protein>
    <submittedName>
        <fullName evidence="2">Uncharacterized protein</fullName>
    </submittedName>
</protein>
<reference evidence="2" key="1">
    <citation type="submission" date="2018-05" db="EMBL/GenBank/DDBJ databases">
        <title>Draft genome of Mucuna pruriens seed.</title>
        <authorList>
            <person name="Nnadi N.E."/>
            <person name="Vos R."/>
            <person name="Hasami M.H."/>
            <person name="Devisetty U.K."/>
            <person name="Aguiy J.C."/>
        </authorList>
    </citation>
    <scope>NUCLEOTIDE SEQUENCE [LARGE SCALE GENOMIC DNA]</scope>
    <source>
        <strain evidence="2">JCA_2017</strain>
    </source>
</reference>
<dbReference type="Proteomes" id="UP000257109">
    <property type="component" value="Unassembled WGS sequence"/>
</dbReference>
<proteinExistence type="predicted"/>
<comment type="caution">
    <text evidence="2">The sequence shown here is derived from an EMBL/GenBank/DDBJ whole genome shotgun (WGS) entry which is preliminary data.</text>
</comment>
<dbReference type="CDD" id="cd00303">
    <property type="entry name" value="retropepsin_like"/>
    <property type="match status" value="1"/>
</dbReference>
<organism evidence="2 3">
    <name type="scientific">Mucuna pruriens</name>
    <name type="common">Velvet bean</name>
    <name type="synonym">Dolichos pruriens</name>
    <dbReference type="NCBI Taxonomy" id="157652"/>
    <lineage>
        <taxon>Eukaryota</taxon>
        <taxon>Viridiplantae</taxon>
        <taxon>Streptophyta</taxon>
        <taxon>Embryophyta</taxon>
        <taxon>Tracheophyta</taxon>
        <taxon>Spermatophyta</taxon>
        <taxon>Magnoliopsida</taxon>
        <taxon>eudicotyledons</taxon>
        <taxon>Gunneridae</taxon>
        <taxon>Pentapetalae</taxon>
        <taxon>rosids</taxon>
        <taxon>fabids</taxon>
        <taxon>Fabales</taxon>
        <taxon>Fabaceae</taxon>
        <taxon>Papilionoideae</taxon>
        <taxon>50 kb inversion clade</taxon>
        <taxon>NPAAA clade</taxon>
        <taxon>indigoferoid/millettioid clade</taxon>
        <taxon>Phaseoleae</taxon>
        <taxon>Mucuna</taxon>
    </lineage>
</organism>
<keyword evidence="3" id="KW-1185">Reference proteome</keyword>
<accession>A0A371EAR2</accession>